<reference evidence="2 3" key="1">
    <citation type="journal article" date="2015" name="Proc. Natl. Acad. Sci. U.S.A.">
        <title>The resurrection genome of Boea hygrometrica: A blueprint for survival of dehydration.</title>
        <authorList>
            <person name="Xiao L."/>
            <person name="Yang G."/>
            <person name="Zhang L."/>
            <person name="Yang X."/>
            <person name="Zhao S."/>
            <person name="Ji Z."/>
            <person name="Zhou Q."/>
            <person name="Hu M."/>
            <person name="Wang Y."/>
            <person name="Chen M."/>
            <person name="Xu Y."/>
            <person name="Jin H."/>
            <person name="Xiao X."/>
            <person name="Hu G."/>
            <person name="Bao F."/>
            <person name="Hu Y."/>
            <person name="Wan P."/>
            <person name="Li L."/>
            <person name="Deng X."/>
            <person name="Kuang T."/>
            <person name="Xiang C."/>
            <person name="Zhu J.K."/>
            <person name="Oliver M.J."/>
            <person name="He Y."/>
        </authorList>
    </citation>
    <scope>NUCLEOTIDE SEQUENCE [LARGE SCALE GENOMIC DNA]</scope>
    <source>
        <strain evidence="3">cv. XS01</strain>
    </source>
</reference>
<protein>
    <submittedName>
        <fullName evidence="2">F-box associated ubiquitination effector family protein</fullName>
    </submittedName>
</protein>
<dbReference type="EMBL" id="KV004616">
    <property type="protein sequence ID" value="KZV35364.1"/>
    <property type="molecule type" value="Genomic_DNA"/>
</dbReference>
<evidence type="ECO:0000313" key="2">
    <source>
        <dbReference type="EMBL" id="KZV35364.1"/>
    </source>
</evidence>
<gene>
    <name evidence="2" type="ORF">F511_02968</name>
</gene>
<feature type="compositionally biased region" description="Polar residues" evidence="1">
    <location>
        <begin position="65"/>
        <end position="79"/>
    </location>
</feature>
<accession>A0A2Z7BLZ8</accession>
<evidence type="ECO:0000256" key="1">
    <source>
        <dbReference type="SAM" id="MobiDB-lite"/>
    </source>
</evidence>
<organism evidence="2 3">
    <name type="scientific">Dorcoceras hygrometricum</name>
    <dbReference type="NCBI Taxonomy" id="472368"/>
    <lineage>
        <taxon>Eukaryota</taxon>
        <taxon>Viridiplantae</taxon>
        <taxon>Streptophyta</taxon>
        <taxon>Embryophyta</taxon>
        <taxon>Tracheophyta</taxon>
        <taxon>Spermatophyta</taxon>
        <taxon>Magnoliopsida</taxon>
        <taxon>eudicotyledons</taxon>
        <taxon>Gunneridae</taxon>
        <taxon>Pentapetalae</taxon>
        <taxon>asterids</taxon>
        <taxon>lamiids</taxon>
        <taxon>Lamiales</taxon>
        <taxon>Gesneriaceae</taxon>
        <taxon>Didymocarpoideae</taxon>
        <taxon>Trichosporeae</taxon>
        <taxon>Loxocarpinae</taxon>
        <taxon>Dorcoceras</taxon>
    </lineage>
</organism>
<evidence type="ECO:0000313" key="3">
    <source>
        <dbReference type="Proteomes" id="UP000250235"/>
    </source>
</evidence>
<name>A0A2Z7BLZ8_9LAMI</name>
<sequence>MASRRLAPTNFTRKSAFQRRSEQVRRRRQAAAAALRRRAATTRRGGGREEWENGGRRALWDTASRGPTTCVTPKSQFRTDTSDHDSIGYPRTKASGESSTTKHRLLHASGPHPIRPPDDPNLVGKRVKVRRLLRVRALLKGRIYAGISCCRKALFKASKS</sequence>
<dbReference type="Proteomes" id="UP000250235">
    <property type="component" value="Unassembled WGS sequence"/>
</dbReference>
<feature type="compositionally biased region" description="Basic and acidic residues" evidence="1">
    <location>
        <begin position="46"/>
        <end position="59"/>
    </location>
</feature>
<keyword evidence="3" id="KW-1185">Reference proteome</keyword>
<dbReference type="AlphaFoldDB" id="A0A2Z7BLZ8"/>
<proteinExistence type="predicted"/>
<feature type="compositionally biased region" description="Basic residues" evidence="1">
    <location>
        <begin position="25"/>
        <end position="41"/>
    </location>
</feature>
<feature type="region of interest" description="Disordered" evidence="1">
    <location>
        <begin position="1"/>
        <end position="102"/>
    </location>
</feature>